<dbReference type="InterPro" id="IPR036770">
    <property type="entry name" value="Ankyrin_rpt-contain_sf"/>
</dbReference>
<dbReference type="VEuPathDB" id="TrichDB:TVAG_088630"/>
<dbReference type="PANTHER" id="PTHR24164">
    <property type="entry name" value="RELA-ASSOCIATED INHIBITOR"/>
    <property type="match status" value="1"/>
</dbReference>
<dbReference type="SUPFAM" id="SSF48403">
    <property type="entry name" value="Ankyrin repeat"/>
    <property type="match status" value="1"/>
</dbReference>
<dbReference type="InterPro" id="IPR028320">
    <property type="entry name" value="iASPP"/>
</dbReference>
<keyword evidence="1" id="KW-0040">ANK repeat</keyword>
<dbReference type="STRING" id="5722.A2EB08"/>
<evidence type="ECO:0000313" key="3">
    <source>
        <dbReference type="Proteomes" id="UP000001542"/>
    </source>
</evidence>
<dbReference type="Proteomes" id="UP000001542">
    <property type="component" value="Unassembled WGS sequence"/>
</dbReference>
<feature type="repeat" description="ANK" evidence="1">
    <location>
        <begin position="172"/>
        <end position="204"/>
    </location>
</feature>
<dbReference type="InterPro" id="IPR002110">
    <property type="entry name" value="Ankyrin_rpt"/>
</dbReference>
<dbReference type="PANTHER" id="PTHR24164:SF4">
    <property type="entry name" value="RELA-ASSOCIATED INHIBITOR"/>
    <property type="match status" value="1"/>
</dbReference>
<dbReference type="KEGG" id="tva:4768071"/>
<dbReference type="SMR" id="A2EB08"/>
<keyword evidence="3" id="KW-1185">Reference proteome</keyword>
<protein>
    <submittedName>
        <fullName evidence="2">Uncharacterized protein</fullName>
    </submittedName>
</protein>
<dbReference type="VEuPathDB" id="TrichDB:TVAGG3_0398010"/>
<dbReference type="InParanoid" id="A2EB08"/>
<dbReference type="Gene3D" id="1.25.40.20">
    <property type="entry name" value="Ankyrin repeat-containing domain"/>
    <property type="match status" value="2"/>
</dbReference>
<dbReference type="EMBL" id="DS113343">
    <property type="protein sequence ID" value="EAY10148.1"/>
    <property type="molecule type" value="Genomic_DNA"/>
</dbReference>
<reference evidence="2" key="1">
    <citation type="submission" date="2006-10" db="EMBL/GenBank/DDBJ databases">
        <authorList>
            <person name="Amadeo P."/>
            <person name="Zhao Q."/>
            <person name="Wortman J."/>
            <person name="Fraser-Liggett C."/>
            <person name="Carlton J."/>
        </authorList>
    </citation>
    <scope>NUCLEOTIDE SEQUENCE</scope>
    <source>
        <strain evidence="2">G3</strain>
    </source>
</reference>
<evidence type="ECO:0000313" key="2">
    <source>
        <dbReference type="EMBL" id="EAY10148.1"/>
    </source>
</evidence>
<gene>
    <name evidence="2" type="ORF">TVAG_088630</name>
</gene>
<dbReference type="AlphaFoldDB" id="A2EB08"/>
<sequence length="299" mass="34560">MTIDYKYYADRIDEWINDRTFYDLRTTDQICCILDNTSLGINYFFEIVKNVHEFFTSDDMFKILQHVHIDFGSEFSNITKVLEFLSKVLNFQFLSDIKAFIQINHDSFTPPQKNIQNKITNNNTIMLRSLRKAEQNHLKIYEILENAAAQGDEQTIKVSVDENYSEVRQPEFGYNMILQAAQKGNFNLVKLLCKHGADALVRGNFSSTILHNFCSCGCLEGVKYAIVFIDVNDLDNYDNTPLHIAAIWNKPEICEFLCKQPTIKKNAKNQGNKTPLGEAIKRYNNQAIDVLRKYGCTEF</sequence>
<proteinExistence type="predicted"/>
<dbReference type="PROSITE" id="PS50088">
    <property type="entry name" value="ANK_REPEAT"/>
    <property type="match status" value="1"/>
</dbReference>
<dbReference type="Pfam" id="PF12796">
    <property type="entry name" value="Ank_2"/>
    <property type="match status" value="1"/>
</dbReference>
<accession>A2EB08</accession>
<name>A2EB08_TRIV3</name>
<reference evidence="2" key="2">
    <citation type="journal article" date="2007" name="Science">
        <title>Draft genome sequence of the sexually transmitted pathogen Trichomonas vaginalis.</title>
        <authorList>
            <person name="Carlton J.M."/>
            <person name="Hirt R.P."/>
            <person name="Silva J.C."/>
            <person name="Delcher A.L."/>
            <person name="Schatz M."/>
            <person name="Zhao Q."/>
            <person name="Wortman J.R."/>
            <person name="Bidwell S.L."/>
            <person name="Alsmark U.C.M."/>
            <person name="Besteiro S."/>
            <person name="Sicheritz-Ponten T."/>
            <person name="Noel C.J."/>
            <person name="Dacks J.B."/>
            <person name="Foster P.G."/>
            <person name="Simillion C."/>
            <person name="Van de Peer Y."/>
            <person name="Miranda-Saavedra D."/>
            <person name="Barton G.J."/>
            <person name="Westrop G.D."/>
            <person name="Mueller S."/>
            <person name="Dessi D."/>
            <person name="Fiori P.L."/>
            <person name="Ren Q."/>
            <person name="Paulsen I."/>
            <person name="Zhang H."/>
            <person name="Bastida-Corcuera F.D."/>
            <person name="Simoes-Barbosa A."/>
            <person name="Brown M.T."/>
            <person name="Hayes R.D."/>
            <person name="Mukherjee M."/>
            <person name="Okumura C.Y."/>
            <person name="Schneider R."/>
            <person name="Smith A.J."/>
            <person name="Vanacova S."/>
            <person name="Villalvazo M."/>
            <person name="Haas B.J."/>
            <person name="Pertea M."/>
            <person name="Feldblyum T.V."/>
            <person name="Utterback T.R."/>
            <person name="Shu C.L."/>
            <person name="Osoegawa K."/>
            <person name="de Jong P.J."/>
            <person name="Hrdy I."/>
            <person name="Horvathova L."/>
            <person name="Zubacova Z."/>
            <person name="Dolezal P."/>
            <person name="Malik S.B."/>
            <person name="Logsdon J.M. Jr."/>
            <person name="Henze K."/>
            <person name="Gupta A."/>
            <person name="Wang C.C."/>
            <person name="Dunne R.L."/>
            <person name="Upcroft J.A."/>
            <person name="Upcroft P."/>
            <person name="White O."/>
            <person name="Salzberg S.L."/>
            <person name="Tang P."/>
            <person name="Chiu C.-H."/>
            <person name="Lee Y.-S."/>
            <person name="Embley T.M."/>
            <person name="Coombs G.H."/>
            <person name="Mottram J.C."/>
            <person name="Tachezy J."/>
            <person name="Fraser-Liggett C.M."/>
            <person name="Johnson P.J."/>
        </authorList>
    </citation>
    <scope>NUCLEOTIDE SEQUENCE [LARGE SCALE GENOMIC DNA]</scope>
    <source>
        <strain evidence="2">G3</strain>
    </source>
</reference>
<organism evidence="2 3">
    <name type="scientific">Trichomonas vaginalis (strain ATCC PRA-98 / G3)</name>
    <dbReference type="NCBI Taxonomy" id="412133"/>
    <lineage>
        <taxon>Eukaryota</taxon>
        <taxon>Metamonada</taxon>
        <taxon>Parabasalia</taxon>
        <taxon>Trichomonadida</taxon>
        <taxon>Trichomonadidae</taxon>
        <taxon>Trichomonas</taxon>
    </lineage>
</organism>
<evidence type="ECO:0000256" key="1">
    <source>
        <dbReference type="PROSITE-ProRule" id="PRU00023"/>
    </source>
</evidence>
<dbReference type="SMART" id="SM00248">
    <property type="entry name" value="ANK"/>
    <property type="match status" value="3"/>
</dbReference>
<dbReference type="RefSeq" id="XP_001322371.1">
    <property type="nucleotide sequence ID" value="XM_001322336.1"/>
</dbReference>
<dbReference type="GO" id="GO:0006355">
    <property type="term" value="P:regulation of DNA-templated transcription"/>
    <property type="evidence" value="ECO:0007669"/>
    <property type="project" value="InterPro"/>
</dbReference>